<evidence type="ECO:0000256" key="2">
    <source>
        <dbReference type="SAM" id="Phobius"/>
    </source>
</evidence>
<gene>
    <name evidence="3" type="ORF">GCM10022197_27700</name>
</gene>
<evidence type="ECO:0000256" key="1">
    <source>
        <dbReference type="SAM" id="MobiDB-lite"/>
    </source>
</evidence>
<accession>A0ABP6XN46</accession>
<dbReference type="EMBL" id="BAAAYR010000004">
    <property type="protein sequence ID" value="GAA3569804.1"/>
    <property type="molecule type" value="Genomic_DNA"/>
</dbReference>
<keyword evidence="2" id="KW-1133">Transmembrane helix</keyword>
<feature type="region of interest" description="Disordered" evidence="1">
    <location>
        <begin position="44"/>
        <end position="109"/>
    </location>
</feature>
<dbReference type="RefSeq" id="WP_204913231.1">
    <property type="nucleotide sequence ID" value="NZ_BAAAYR010000004.1"/>
</dbReference>
<evidence type="ECO:0008006" key="5">
    <source>
        <dbReference type="Google" id="ProtNLM"/>
    </source>
</evidence>
<keyword evidence="4" id="KW-1185">Reference proteome</keyword>
<protein>
    <recommendedName>
        <fullName evidence="5">Sec-independent protein translocase protein TatA</fullName>
    </recommendedName>
</protein>
<keyword evidence="2" id="KW-0812">Transmembrane</keyword>
<evidence type="ECO:0000313" key="4">
    <source>
        <dbReference type="Proteomes" id="UP001500767"/>
    </source>
</evidence>
<sequence length="109" mass="11282">MDTLFGWPQVPTVTPLEMLGLLGGIPIVVIALIFAIAKIDAGIKASKRGPGPQPGDPVWMGGRSRSIMGGDADLLPEQLSVEESRRHQLAGAPATPTAEADAGGASARW</sequence>
<evidence type="ECO:0000313" key="3">
    <source>
        <dbReference type="EMBL" id="GAA3569804.1"/>
    </source>
</evidence>
<feature type="transmembrane region" description="Helical" evidence="2">
    <location>
        <begin position="20"/>
        <end position="39"/>
    </location>
</feature>
<reference evidence="4" key="1">
    <citation type="journal article" date="2019" name="Int. J. Syst. Evol. Microbiol.">
        <title>The Global Catalogue of Microorganisms (GCM) 10K type strain sequencing project: providing services to taxonomists for standard genome sequencing and annotation.</title>
        <authorList>
            <consortium name="The Broad Institute Genomics Platform"/>
            <consortium name="The Broad Institute Genome Sequencing Center for Infectious Disease"/>
            <person name="Wu L."/>
            <person name="Ma J."/>
        </authorList>
    </citation>
    <scope>NUCLEOTIDE SEQUENCE [LARGE SCALE GENOMIC DNA]</scope>
    <source>
        <strain evidence="4">JCM 16540</strain>
    </source>
</reference>
<organism evidence="3 4">
    <name type="scientific">Microlunatus spumicola</name>
    <dbReference type="NCBI Taxonomy" id="81499"/>
    <lineage>
        <taxon>Bacteria</taxon>
        <taxon>Bacillati</taxon>
        <taxon>Actinomycetota</taxon>
        <taxon>Actinomycetes</taxon>
        <taxon>Propionibacteriales</taxon>
        <taxon>Propionibacteriaceae</taxon>
        <taxon>Microlunatus</taxon>
    </lineage>
</organism>
<comment type="caution">
    <text evidence="3">The sequence shown here is derived from an EMBL/GenBank/DDBJ whole genome shotgun (WGS) entry which is preliminary data.</text>
</comment>
<keyword evidence="2" id="KW-0472">Membrane</keyword>
<proteinExistence type="predicted"/>
<name>A0ABP6XN46_9ACTN</name>
<dbReference type="Proteomes" id="UP001500767">
    <property type="component" value="Unassembled WGS sequence"/>
</dbReference>